<dbReference type="PANTHER" id="PTHR47495">
    <property type="entry name" value="ALDEHYDE DEHYDROGENASE"/>
    <property type="match status" value="1"/>
</dbReference>
<accession>A0A8X8GW61</accession>
<dbReference type="InterPro" id="IPR000674">
    <property type="entry name" value="Ald_Oxase/Xan_DH_a/b"/>
</dbReference>
<dbReference type="AlphaFoldDB" id="A0A8X8GW61"/>
<dbReference type="PROSITE" id="PS51318">
    <property type="entry name" value="TAT"/>
    <property type="match status" value="1"/>
</dbReference>
<dbReference type="GO" id="GO:0016491">
    <property type="term" value="F:oxidoreductase activity"/>
    <property type="evidence" value="ECO:0007669"/>
    <property type="project" value="InterPro"/>
</dbReference>
<dbReference type="EMBL" id="WHUT02000008">
    <property type="protein sequence ID" value="NUB45489.1"/>
    <property type="molecule type" value="Genomic_DNA"/>
</dbReference>
<keyword evidence="3" id="KW-1185">Reference proteome</keyword>
<evidence type="ECO:0000313" key="3">
    <source>
        <dbReference type="Proteomes" id="UP000484076"/>
    </source>
</evidence>
<dbReference type="RefSeq" id="WP_174539875.1">
    <property type="nucleotide sequence ID" value="NZ_WHUT02000008.1"/>
</dbReference>
<evidence type="ECO:0000259" key="1">
    <source>
        <dbReference type="SMART" id="SM01008"/>
    </source>
</evidence>
<dbReference type="SUPFAM" id="SSF56003">
    <property type="entry name" value="Molybdenum cofactor-binding domain"/>
    <property type="match status" value="2"/>
</dbReference>
<protein>
    <submittedName>
        <fullName evidence="2">Xanthine dehydrogenase family protein molybdopterin-binding subunit</fullName>
    </submittedName>
</protein>
<gene>
    <name evidence="2" type="ORF">GEU84_013910</name>
</gene>
<dbReference type="InterPro" id="IPR006311">
    <property type="entry name" value="TAT_signal"/>
</dbReference>
<dbReference type="Pfam" id="PF20256">
    <property type="entry name" value="MoCoBD_2"/>
    <property type="match status" value="2"/>
</dbReference>
<dbReference type="PIRSF" id="PIRSF036389">
    <property type="entry name" value="IOR_B"/>
    <property type="match status" value="1"/>
</dbReference>
<dbReference type="Gene3D" id="3.90.1170.50">
    <property type="entry name" value="Aldehyde oxidase/xanthine dehydrogenase, a/b hammerhead"/>
    <property type="match status" value="1"/>
</dbReference>
<evidence type="ECO:0000313" key="2">
    <source>
        <dbReference type="EMBL" id="NUB45489.1"/>
    </source>
</evidence>
<dbReference type="Gene3D" id="3.30.365.10">
    <property type="entry name" value="Aldehyde oxidase/xanthine dehydrogenase, molybdopterin binding domain"/>
    <property type="match status" value="4"/>
</dbReference>
<dbReference type="PANTHER" id="PTHR47495:SF2">
    <property type="entry name" value="ALDEHYDE DEHYDROGENASE"/>
    <property type="match status" value="1"/>
</dbReference>
<comment type="caution">
    <text evidence="2">The sequence shown here is derived from an EMBL/GenBank/DDBJ whole genome shotgun (WGS) entry which is preliminary data.</text>
</comment>
<dbReference type="InterPro" id="IPR052516">
    <property type="entry name" value="N-heterocyclic_Hydroxylase"/>
</dbReference>
<dbReference type="Pfam" id="PF02738">
    <property type="entry name" value="MoCoBD_1"/>
    <property type="match status" value="1"/>
</dbReference>
<dbReference type="InterPro" id="IPR008274">
    <property type="entry name" value="AldOxase/xan_DH_MoCoBD1"/>
</dbReference>
<name>A0A8X8GW61_9RHOB</name>
<feature type="domain" description="Aldehyde oxidase/xanthine dehydrogenase a/b hammerhead" evidence="1">
    <location>
        <begin position="208"/>
        <end position="286"/>
    </location>
</feature>
<dbReference type="SMART" id="SM01008">
    <property type="entry name" value="Ald_Xan_dh_C"/>
    <property type="match status" value="1"/>
</dbReference>
<dbReference type="Proteomes" id="UP000484076">
    <property type="component" value="Unassembled WGS sequence"/>
</dbReference>
<organism evidence="2 3">
    <name type="scientific">Fertoeibacter niger</name>
    <dbReference type="NCBI Taxonomy" id="2656921"/>
    <lineage>
        <taxon>Bacteria</taxon>
        <taxon>Pseudomonadati</taxon>
        <taxon>Pseudomonadota</taxon>
        <taxon>Alphaproteobacteria</taxon>
        <taxon>Rhodobacterales</taxon>
        <taxon>Paracoccaceae</taxon>
        <taxon>Fertoeibacter</taxon>
    </lineage>
</organism>
<sequence length="721" mass="76991">MQGPTPTRRSFLAGIAATTAALVIPLRLTTAEAQHAPAPFTPQPHAFIRIGTDGRVTFLLPTSEMGQGTHTGQAQILADELGAGWATISVDMPRQPTPDYRPPFMGQMRSVGSNGIRFWHDPLRRAAAQAREMLTAAAAGRLGVDASTLRAQNGRIVDPASDRAIPFGDLVAEAMALPVPENPTLRPEAELSLIGRSVPRLDTHAKVTGRALFGIDTRREGQLYAAVRLAPVFGSDVAAINEASVMGMPGVRAVVRVPRGAVVVATGWWQAKQAADALDISFTATQHDDLTTQAIDAMMRAALDRRDVPMTTLRGDAAAALSAQGRVVVADYHVPMLAHACMEPLNCTATSTDERTEIWTGTQGHDVARMTLEAALQIPAERLFINTPYLGGGFGRRTSAEVVLQAVLASRAVGGHPVKLLWAREDDMQQGLYRQTMMCRMRAALDDAGNIQGLHVRVAGPQMGRASFRMDPDTVARATGNLANFDPLSLNGLWDMRYEIPNLVVDHAVIDLPVTFNPWRGIAHSFTAFFLESFIDECAAAAGRDPLEYRRAHCAGQPRMLAVLDRVAEMSGWGQAAPPGISRGLALAESYGSFVAEVVELRVTDGRPVATRVFAAIDCGRTINPGQVEAQVQGGVIDGLGAALAARITLRDGRAEQSNFHDYALPRINEAPHVEVAIVDTGSPLGGAGEPGLPPVAPAFANAVFAAQGRRLRNLPLSDAL</sequence>
<proteinExistence type="predicted"/>
<dbReference type="InterPro" id="IPR037165">
    <property type="entry name" value="AldOxase/xan_DH_Mopterin-bd_sf"/>
</dbReference>
<reference evidence="2" key="1">
    <citation type="submission" date="2020-05" db="EMBL/GenBank/DDBJ databases">
        <title>Fertoebacter nigrum gen. nov., sp. nov., a new member of the family Rhodobacteraceae.</title>
        <authorList>
            <person name="Szuroczki S."/>
            <person name="Abbaszade G."/>
            <person name="Buni D."/>
            <person name="Schumann P."/>
            <person name="Toth E."/>
        </authorList>
    </citation>
    <scope>NUCLEOTIDE SEQUENCE</scope>
    <source>
        <strain evidence="2">RG-N-1a</strain>
    </source>
</reference>
<dbReference type="InterPro" id="IPR046867">
    <property type="entry name" value="AldOxase/xan_DH_MoCoBD2"/>
</dbReference>
<dbReference type="InterPro" id="IPR012368">
    <property type="entry name" value="OxRdtase_Mopterin-bd_su_IorB"/>
</dbReference>